<sequence>MALTWLSAAGALVRHCKGYTLDINWDVDAEQFGLSLLKDGDLLRRARMEVEESFGYDLLFIFRELEKRPLAEFEDALHDIVNTVVDTQVNEAALRLLMQLGSQIPIDPQFLDNNVLATRRTAVEYERRRNAEGLEVELLRRIGNQDEFYVELLGRMPLSNATLQALTNALSGSERQRQQAACVLAMQASREQVLRLLTGPDALIRHEAANCVSFHRDFDSILERLMMFRGTYPIRGTKTLLAMSRRKNQLVSRLKEMSVEQKRTRLELIQTAPWGLWDKGMRFWVNEQIFQSWASPNSSNASGE</sequence>
<organism evidence="1 2">
    <name type="scientific">Halomonas ventosae</name>
    <dbReference type="NCBI Taxonomy" id="229007"/>
    <lineage>
        <taxon>Bacteria</taxon>
        <taxon>Pseudomonadati</taxon>
        <taxon>Pseudomonadota</taxon>
        <taxon>Gammaproteobacteria</taxon>
        <taxon>Oceanospirillales</taxon>
        <taxon>Halomonadaceae</taxon>
        <taxon>Halomonas</taxon>
    </lineage>
</organism>
<evidence type="ECO:0000313" key="2">
    <source>
        <dbReference type="Proteomes" id="UP000295212"/>
    </source>
</evidence>
<accession>A0A4R6Z929</accession>
<evidence type="ECO:0000313" key="1">
    <source>
        <dbReference type="EMBL" id="TDR48383.1"/>
    </source>
</evidence>
<name>A0A4R6Z929_9GAMM</name>
<reference evidence="1 2" key="1">
    <citation type="submission" date="2019-03" db="EMBL/GenBank/DDBJ databases">
        <title>Genomic Encyclopedia of Type Strains, Phase III (KMG-III): the genomes of soil and plant-associated and newly described type strains.</title>
        <authorList>
            <person name="Whitman W."/>
        </authorList>
    </citation>
    <scope>NUCLEOTIDE SEQUENCE [LARGE SCALE GENOMIC DNA]</scope>
    <source>
        <strain evidence="1 2">CECT 5797</strain>
    </source>
</reference>
<comment type="caution">
    <text evidence="1">The sequence shown here is derived from an EMBL/GenBank/DDBJ whole genome shotgun (WGS) entry which is preliminary data.</text>
</comment>
<proteinExistence type="predicted"/>
<protein>
    <submittedName>
        <fullName evidence="1">Uncharacterized protein</fullName>
    </submittedName>
</protein>
<dbReference type="EMBL" id="SNZJ01000043">
    <property type="protein sequence ID" value="TDR48383.1"/>
    <property type="molecule type" value="Genomic_DNA"/>
</dbReference>
<gene>
    <name evidence="1" type="ORF">DFP85_1431</name>
</gene>
<dbReference type="AlphaFoldDB" id="A0A4R6Z929"/>
<dbReference type="Proteomes" id="UP000295212">
    <property type="component" value="Unassembled WGS sequence"/>
</dbReference>